<dbReference type="Proteomes" id="UP000585721">
    <property type="component" value="Unassembled WGS sequence"/>
</dbReference>
<dbReference type="RefSeq" id="WP_188026361.1">
    <property type="nucleotide sequence ID" value="NZ_JACHGR010000004.1"/>
</dbReference>
<feature type="chain" id="PRO_5033187070" description="LPS-assembly protein LptD" evidence="4">
    <location>
        <begin position="29"/>
        <end position="791"/>
    </location>
</feature>
<dbReference type="GO" id="GO:0015920">
    <property type="term" value="P:lipopolysaccharide transport"/>
    <property type="evidence" value="ECO:0007669"/>
    <property type="project" value="InterPro"/>
</dbReference>
<dbReference type="AlphaFoldDB" id="A0A841GM92"/>
<dbReference type="GO" id="GO:1990351">
    <property type="term" value="C:transporter complex"/>
    <property type="evidence" value="ECO:0007669"/>
    <property type="project" value="TreeGrafter"/>
</dbReference>
<dbReference type="EMBL" id="JACHGR010000004">
    <property type="protein sequence ID" value="MBB6055592.1"/>
    <property type="molecule type" value="Genomic_DNA"/>
</dbReference>
<evidence type="ECO:0000313" key="8">
    <source>
        <dbReference type="Proteomes" id="UP000585721"/>
    </source>
</evidence>
<evidence type="ECO:0000256" key="4">
    <source>
        <dbReference type="HAMAP-Rule" id="MF_01411"/>
    </source>
</evidence>
<keyword evidence="8" id="KW-1185">Reference proteome</keyword>
<dbReference type="InterPro" id="IPR005653">
    <property type="entry name" value="OstA-like_N"/>
</dbReference>
<comment type="caution">
    <text evidence="4">Lacks conserved residue(s) required for the propagation of feature annotation.</text>
</comment>
<evidence type="ECO:0000313" key="7">
    <source>
        <dbReference type="EMBL" id="MBB6055592.1"/>
    </source>
</evidence>
<evidence type="ECO:0000259" key="5">
    <source>
        <dbReference type="Pfam" id="PF03968"/>
    </source>
</evidence>
<reference evidence="7 8" key="1">
    <citation type="submission" date="2020-08" db="EMBL/GenBank/DDBJ databases">
        <title>Genomic Encyclopedia of Type Strains, Phase IV (KMG-IV): sequencing the most valuable type-strain genomes for metagenomic binning, comparative biology and taxonomic classification.</title>
        <authorList>
            <person name="Goeker M."/>
        </authorList>
    </citation>
    <scope>NUCLEOTIDE SEQUENCE [LARGE SCALE GENOMIC DNA]</scope>
    <source>
        <strain evidence="7 8">DSM 22975</strain>
    </source>
</reference>
<evidence type="ECO:0000259" key="6">
    <source>
        <dbReference type="Pfam" id="PF04453"/>
    </source>
</evidence>
<dbReference type="InterPro" id="IPR020889">
    <property type="entry name" value="LipoPS_assembly_LptD"/>
</dbReference>
<feature type="domain" description="LptD C-terminal" evidence="6">
    <location>
        <begin position="313"/>
        <end position="700"/>
    </location>
</feature>
<dbReference type="PANTHER" id="PTHR30189:SF1">
    <property type="entry name" value="LPS-ASSEMBLY PROTEIN LPTD"/>
    <property type="match status" value="1"/>
</dbReference>
<evidence type="ECO:0000256" key="1">
    <source>
        <dbReference type="ARBA" id="ARBA00022729"/>
    </source>
</evidence>
<evidence type="ECO:0000256" key="2">
    <source>
        <dbReference type="ARBA" id="ARBA00023136"/>
    </source>
</evidence>
<dbReference type="GO" id="GO:0043165">
    <property type="term" value="P:Gram-negative-bacterium-type cell outer membrane assembly"/>
    <property type="evidence" value="ECO:0007669"/>
    <property type="project" value="UniProtKB-UniRule"/>
</dbReference>
<dbReference type="PANTHER" id="PTHR30189">
    <property type="entry name" value="LPS-ASSEMBLY PROTEIN"/>
    <property type="match status" value="1"/>
</dbReference>
<accession>A0A841GM92</accession>
<comment type="subcellular location">
    <subcellularLocation>
        <location evidence="4">Cell outer membrane</location>
    </subcellularLocation>
</comment>
<dbReference type="InterPro" id="IPR050218">
    <property type="entry name" value="LptD"/>
</dbReference>
<name>A0A841GM92_9GAMM</name>
<proteinExistence type="inferred from homology"/>
<sequence precursor="true">MVFRINAITAALLSVSAGFAFIPHTGQAADNGVKVPPNLRAGAFDERCYSDVPPATATEYSRTTPVEVSADQLNAIRDGKAVYEGGVEVSQGNKYFSSDYTELDQVSRNVLAHGNIFYRDGQVTLKSNDQLTTNLDTKESQIDNATYQLHGSPARGEAEKIHLDNEKKALTLSKARFTTCPVGQESWWLSASEVNVNQEEVFGEAWNATLWLKSIPVFYTPYITFPVKDERKSGLLYPNFTYNSTNGFDVSTPYYWNIAPNYDMTLTPRVMSNRGTMEQIEFRYLPAAGHSGTIYTEYMANDRKISDQELNPRWLANINHNSGFKNGDLRWNLDYTRVAENDYNYFNDLHPPVGQIVDNQLLQSTSVGYYQQDWNLKTEVRDYQILLPNTPAPHQLLPQVTYNQYHTADKYSFSFNSEAANFGNRSETYKAYTGQRLHAEPAMLVPIVQAPGYSLEVEGKLMATYYQQDIPDDMSSFYSSYLGMDSLESSVSRTLPEARVHGGMSFDRKTSFNDQAFTQTLEPEIQYLYIPYENQNNIGLYDTTNMQSDYYNLFSDRRFAGLDRISDANRVSYGVTTRLFDSENTERMRFTVGQAYDLVAPKVTLLPNDEVQTNSRSLLSLRADTHPTDDWYTHTGIEYDTESKKVSSGNGAVEYQQEKYITQLNYRFVSKENYVVDTYDDREDISQLGAVVKFPITRDWQLIGAHYRDVQTGQSVDSLLGARYDSCCWAVNFTFERNNKRDNYSTSETREIETSYGLQFEFKGLGSVGNGPKYNLNTRLLPYSRPFNLND</sequence>
<dbReference type="InterPro" id="IPR007543">
    <property type="entry name" value="LptD_C"/>
</dbReference>
<comment type="subunit">
    <text evidence="4">Component of the lipopolysaccharide transport and assembly complex. Interacts with LptE and LptA.</text>
</comment>
<dbReference type="GO" id="GO:0009279">
    <property type="term" value="C:cell outer membrane"/>
    <property type="evidence" value="ECO:0007669"/>
    <property type="project" value="UniProtKB-SubCell"/>
</dbReference>
<protein>
    <recommendedName>
        <fullName evidence="4">LPS-assembly protein LptD</fullName>
    </recommendedName>
</protein>
<dbReference type="HAMAP" id="MF_01411">
    <property type="entry name" value="LPS_assembly_LptD"/>
    <property type="match status" value="1"/>
</dbReference>
<organism evidence="7 8">
    <name type="scientific">Tolumonas osonensis</name>
    <dbReference type="NCBI Taxonomy" id="675874"/>
    <lineage>
        <taxon>Bacteria</taxon>
        <taxon>Pseudomonadati</taxon>
        <taxon>Pseudomonadota</taxon>
        <taxon>Gammaproteobacteria</taxon>
        <taxon>Aeromonadales</taxon>
        <taxon>Aeromonadaceae</taxon>
        <taxon>Tolumonas</taxon>
    </lineage>
</organism>
<evidence type="ECO:0000256" key="3">
    <source>
        <dbReference type="ARBA" id="ARBA00023237"/>
    </source>
</evidence>
<keyword evidence="2 4" id="KW-0472">Membrane</keyword>
<comment type="caution">
    <text evidence="7">The sequence shown here is derived from an EMBL/GenBank/DDBJ whole genome shotgun (WGS) entry which is preliminary data.</text>
</comment>
<dbReference type="NCBIfam" id="NF002997">
    <property type="entry name" value="PRK03761.1"/>
    <property type="match status" value="1"/>
</dbReference>
<feature type="domain" description="Organic solvent tolerance-like N-terminal" evidence="5">
    <location>
        <begin position="67"/>
        <end position="200"/>
    </location>
</feature>
<comment type="function">
    <text evidence="4">Together with LptE, is involved in the assembly of lipopolysaccharide (LPS) at the surface of the outer membrane.</text>
</comment>
<dbReference type="Pfam" id="PF04453">
    <property type="entry name" value="LptD"/>
    <property type="match status" value="1"/>
</dbReference>
<keyword evidence="1 4" id="KW-0732">Signal</keyword>
<gene>
    <name evidence="4" type="primary">lptD</name>
    <name evidence="7" type="ORF">HNR75_001498</name>
</gene>
<dbReference type="Pfam" id="PF03968">
    <property type="entry name" value="LptD_N"/>
    <property type="match status" value="1"/>
</dbReference>
<comment type="similarity">
    <text evidence="4">Belongs to the LptD family.</text>
</comment>
<keyword evidence="3 4" id="KW-0998">Cell outer membrane</keyword>
<feature type="signal peptide" evidence="4">
    <location>
        <begin position="1"/>
        <end position="28"/>
    </location>
</feature>